<protein>
    <submittedName>
        <fullName evidence="1">Uncharacterized protein</fullName>
    </submittedName>
</protein>
<reference evidence="1" key="1">
    <citation type="submission" date="2018-02" db="EMBL/GenBank/DDBJ databases">
        <title>Rhizophora mucronata_Transcriptome.</title>
        <authorList>
            <person name="Meera S.P."/>
            <person name="Sreeshan A."/>
            <person name="Augustine A."/>
        </authorList>
    </citation>
    <scope>NUCLEOTIDE SEQUENCE</scope>
    <source>
        <tissue evidence="1">Leaf</tissue>
    </source>
</reference>
<organism evidence="1">
    <name type="scientific">Rhizophora mucronata</name>
    <name type="common">Asiatic mangrove</name>
    <dbReference type="NCBI Taxonomy" id="61149"/>
    <lineage>
        <taxon>Eukaryota</taxon>
        <taxon>Viridiplantae</taxon>
        <taxon>Streptophyta</taxon>
        <taxon>Embryophyta</taxon>
        <taxon>Tracheophyta</taxon>
        <taxon>Spermatophyta</taxon>
        <taxon>Magnoliopsida</taxon>
        <taxon>eudicotyledons</taxon>
        <taxon>Gunneridae</taxon>
        <taxon>Pentapetalae</taxon>
        <taxon>rosids</taxon>
        <taxon>fabids</taxon>
        <taxon>Malpighiales</taxon>
        <taxon>Rhizophoraceae</taxon>
        <taxon>Rhizophora</taxon>
    </lineage>
</organism>
<sequence length="103" mass="11678">MGTRKFKEDDRSPSQQPSPWEVLTITDHKSPLRCSLPRLSNIICRCPRRPRDSLLNTDYPLATTQGSPTAFSRTALQCFHAQWIVLALSSSSEMSQKMTRKKG</sequence>
<evidence type="ECO:0000313" key="1">
    <source>
        <dbReference type="EMBL" id="MBW89086.1"/>
    </source>
</evidence>
<name>A0A2P2J6J3_RHIMU</name>
<dbReference type="EMBL" id="GGEC01008603">
    <property type="protein sequence ID" value="MBW89086.1"/>
    <property type="molecule type" value="Transcribed_RNA"/>
</dbReference>
<proteinExistence type="predicted"/>
<dbReference type="AlphaFoldDB" id="A0A2P2J6J3"/>
<accession>A0A2P2J6J3</accession>